<organism evidence="1 2">
    <name type="scientific">Niabella ginsenosidivorans</name>
    <dbReference type="NCBI Taxonomy" id="1176587"/>
    <lineage>
        <taxon>Bacteria</taxon>
        <taxon>Pseudomonadati</taxon>
        <taxon>Bacteroidota</taxon>
        <taxon>Chitinophagia</taxon>
        <taxon>Chitinophagales</taxon>
        <taxon>Chitinophagaceae</taxon>
        <taxon>Niabella</taxon>
    </lineage>
</organism>
<reference evidence="1 2" key="1">
    <citation type="submission" date="2016-05" db="EMBL/GenBank/DDBJ databases">
        <title>Niabella ginsenosidivorans BS26 whole genome sequencing.</title>
        <authorList>
            <person name="Im W.T."/>
            <person name="Siddiqi M.Z."/>
        </authorList>
    </citation>
    <scope>NUCLEOTIDE SEQUENCE [LARGE SCALE GENOMIC DNA]</scope>
    <source>
        <strain evidence="1 2">BS26</strain>
    </source>
</reference>
<dbReference type="KEGG" id="nia:A8C56_01120"/>
<evidence type="ECO:0008006" key="3">
    <source>
        <dbReference type="Google" id="ProtNLM"/>
    </source>
</evidence>
<dbReference type="EMBL" id="CP015772">
    <property type="protein sequence ID" value="ANH83627.1"/>
    <property type="molecule type" value="Genomic_DNA"/>
</dbReference>
<evidence type="ECO:0000313" key="1">
    <source>
        <dbReference type="EMBL" id="ANH83627.1"/>
    </source>
</evidence>
<accession>A0A1A9I7H4</accession>
<dbReference type="OrthoDB" id="2482871at2"/>
<dbReference type="AlphaFoldDB" id="A0A1A9I7H4"/>
<name>A0A1A9I7H4_9BACT</name>
<sequence>MAAQYQLAPLKGQPFNNIVLEASLKPFKVNEKNYIHAVARELFTQWQSLLRHADTASVMLWTGDGSEILDYTGNMQQRLEWAMYMGNPNTGHEVGSGPKELSIHERAYLYIDHPPKFNYGDLRSIVQALKEEGRKITGKPVLVGATFDPGPEFARSEFKYKKHPEVLGGNAMGHKTFVNCYAILNKDKTHYAGYPDGIPQGTPFGTFFGRQSQHFLTDLQFDYIWFSNGFGFGAEGWSSTGATFTGKEFRQEALPGFSEKVLQFWKLFRAECPVFPIQTRGTNLSVGADLARDAVNLKAIYEGGFNMLPPPNSPWAALDGDFGLEMTGYMSRMAQLPDHRFPFRFYTHDPWWLNSPWLDRYGREPHDIYLPMSVSRIDEEGTICGPTQLNFLTVDDTYGNMPAQVPDEVIPHILKARYDMPTAPGPLVWVYPFDEYHNWAYRQQGRLSEVYYGDWFIRQAVNNGLPLNTVISTTAFQSVITKKPALFQESVLLTIVPDAGTPLEKKLMQFVQEGGKLILFGPAEHAGREFLRMLNLKNEAPLEGVFTLGIKNQPDQMTIKFPSQINHRSLFNGGGIATVLLDRNDRYTQLLAQAQQGGQARDVVWVRQLPEWKGGKVLYIRGTNSSNFTEGRLLTPDDPSQYFAGPVLLRYALQEFGLTIAIDKLSPEIKSPVLTISRSANAFIFSGYNPNSTVKERFKFARGAPLLLGFETILENGFSAYTLPTSWHRTCRVFVEQQEGMISHKELHSGERGIYKRYQISGLKAATVRVYADPGIDEAHFHAYVNAGYPWKKGKYPFRLKKDQYGTYFLIEQVTGDLVVSW</sequence>
<evidence type="ECO:0000313" key="2">
    <source>
        <dbReference type="Proteomes" id="UP000077667"/>
    </source>
</evidence>
<proteinExistence type="predicted"/>
<dbReference type="STRING" id="1176587.A8C56_01120"/>
<protein>
    <recommendedName>
        <fullName evidence="3">Beta-galactosidase trimerisation domain-containing protein</fullName>
    </recommendedName>
</protein>
<dbReference type="Proteomes" id="UP000077667">
    <property type="component" value="Chromosome"/>
</dbReference>
<gene>
    <name evidence="1" type="ORF">A8C56_01120</name>
</gene>
<keyword evidence="2" id="KW-1185">Reference proteome</keyword>